<evidence type="ECO:0000256" key="3">
    <source>
        <dbReference type="ARBA" id="ARBA00022692"/>
    </source>
</evidence>
<dbReference type="GO" id="GO:0008049">
    <property type="term" value="P:male courtship behavior"/>
    <property type="evidence" value="ECO:0007669"/>
    <property type="project" value="TreeGrafter"/>
</dbReference>
<keyword evidence="6" id="KW-0675">Receptor</keyword>
<dbReference type="Pfam" id="PF08395">
    <property type="entry name" value="7tm_7"/>
    <property type="match status" value="1"/>
</dbReference>
<dbReference type="GO" id="GO:0007635">
    <property type="term" value="P:chemosensory behavior"/>
    <property type="evidence" value="ECO:0007669"/>
    <property type="project" value="TreeGrafter"/>
</dbReference>
<dbReference type="AlphaFoldDB" id="A0AAV8VWN3"/>
<evidence type="ECO:0000313" key="9">
    <source>
        <dbReference type="EMBL" id="KAJ8918639.1"/>
    </source>
</evidence>
<keyword evidence="7" id="KW-0807">Transducer</keyword>
<evidence type="ECO:0000256" key="4">
    <source>
        <dbReference type="ARBA" id="ARBA00022989"/>
    </source>
</evidence>
<keyword evidence="10" id="KW-1185">Reference proteome</keyword>
<name>A0AAV8VWN3_9CUCU</name>
<evidence type="ECO:0000256" key="5">
    <source>
        <dbReference type="ARBA" id="ARBA00023136"/>
    </source>
</evidence>
<dbReference type="PANTHER" id="PTHR21143:SF104">
    <property type="entry name" value="GUSTATORY RECEPTOR 8A-RELATED"/>
    <property type="match status" value="1"/>
</dbReference>
<comment type="caution">
    <text evidence="9">The sequence shown here is derived from an EMBL/GenBank/DDBJ whole genome shotgun (WGS) entry which is preliminary data.</text>
</comment>
<evidence type="ECO:0000256" key="6">
    <source>
        <dbReference type="ARBA" id="ARBA00023170"/>
    </source>
</evidence>
<protein>
    <submittedName>
        <fullName evidence="9">Uncharacterized protein</fullName>
    </submittedName>
</protein>
<dbReference type="EMBL" id="JANEYG010000024">
    <property type="protein sequence ID" value="KAJ8918639.1"/>
    <property type="molecule type" value="Genomic_DNA"/>
</dbReference>
<dbReference type="GO" id="GO:0007165">
    <property type="term" value="P:signal transduction"/>
    <property type="evidence" value="ECO:0007669"/>
    <property type="project" value="UniProtKB-KW"/>
</dbReference>
<proteinExistence type="predicted"/>
<evidence type="ECO:0000256" key="2">
    <source>
        <dbReference type="ARBA" id="ARBA00022475"/>
    </source>
</evidence>
<organism evidence="9 10">
    <name type="scientific">Exocentrus adspersus</name>
    <dbReference type="NCBI Taxonomy" id="1586481"/>
    <lineage>
        <taxon>Eukaryota</taxon>
        <taxon>Metazoa</taxon>
        <taxon>Ecdysozoa</taxon>
        <taxon>Arthropoda</taxon>
        <taxon>Hexapoda</taxon>
        <taxon>Insecta</taxon>
        <taxon>Pterygota</taxon>
        <taxon>Neoptera</taxon>
        <taxon>Endopterygota</taxon>
        <taxon>Coleoptera</taxon>
        <taxon>Polyphaga</taxon>
        <taxon>Cucujiformia</taxon>
        <taxon>Chrysomeloidea</taxon>
        <taxon>Cerambycidae</taxon>
        <taxon>Lamiinae</taxon>
        <taxon>Acanthocinini</taxon>
        <taxon>Exocentrus</taxon>
    </lineage>
</organism>
<feature type="transmembrane region" description="Helical" evidence="8">
    <location>
        <begin position="87"/>
        <end position="106"/>
    </location>
</feature>
<feature type="transmembrane region" description="Helical" evidence="8">
    <location>
        <begin position="56"/>
        <end position="75"/>
    </location>
</feature>
<dbReference type="GO" id="GO:0030425">
    <property type="term" value="C:dendrite"/>
    <property type="evidence" value="ECO:0007669"/>
    <property type="project" value="TreeGrafter"/>
</dbReference>
<comment type="subcellular location">
    <subcellularLocation>
        <location evidence="1">Cell membrane</location>
        <topology evidence="1">Multi-pass membrane protein</topology>
    </subcellularLocation>
</comment>
<evidence type="ECO:0000313" key="10">
    <source>
        <dbReference type="Proteomes" id="UP001159042"/>
    </source>
</evidence>
<dbReference type="InterPro" id="IPR013604">
    <property type="entry name" value="7TM_chemorcpt"/>
</dbReference>
<reference evidence="9 10" key="1">
    <citation type="journal article" date="2023" name="Insect Mol. Biol.">
        <title>Genome sequencing provides insights into the evolution of gene families encoding plant cell wall-degrading enzymes in longhorned beetles.</title>
        <authorList>
            <person name="Shin N.R."/>
            <person name="Okamura Y."/>
            <person name="Kirsch R."/>
            <person name="Pauchet Y."/>
        </authorList>
    </citation>
    <scope>NUCLEOTIDE SEQUENCE [LARGE SCALE GENOMIC DNA]</scope>
    <source>
        <strain evidence="9">EAD_L_NR</strain>
    </source>
</reference>
<dbReference type="Proteomes" id="UP001159042">
    <property type="component" value="Unassembled WGS sequence"/>
</dbReference>
<keyword evidence="2" id="KW-1003">Cell membrane</keyword>
<dbReference type="GO" id="GO:0043025">
    <property type="term" value="C:neuronal cell body"/>
    <property type="evidence" value="ECO:0007669"/>
    <property type="project" value="TreeGrafter"/>
</dbReference>
<keyword evidence="4 8" id="KW-1133">Transmembrane helix</keyword>
<sequence length="183" mass="21164">MLNKKLERVVDRSVEDKFMNKDVVTVTVKQLKKIKLLYRDITDLVEKENSLVGWQIFCLMAYTLLYALSLLNSVLVGESIQSLKSDAVGLLIIIIYDFYVALSCDLTNYEGKKIIKLCYNLEEKFSMNSPIRHELLELAEQAKFFAPRFVSVGLFDIKRKMLLSMMTTITTYIIVIIQYNNVL</sequence>
<dbReference type="GO" id="GO:0050909">
    <property type="term" value="P:sensory perception of taste"/>
    <property type="evidence" value="ECO:0007669"/>
    <property type="project" value="InterPro"/>
</dbReference>
<dbReference type="PANTHER" id="PTHR21143">
    <property type="entry name" value="INVERTEBRATE GUSTATORY RECEPTOR"/>
    <property type="match status" value="1"/>
</dbReference>
<accession>A0AAV8VWN3</accession>
<keyword evidence="5 8" id="KW-0472">Membrane</keyword>
<dbReference type="GO" id="GO:0030424">
    <property type="term" value="C:axon"/>
    <property type="evidence" value="ECO:0007669"/>
    <property type="project" value="TreeGrafter"/>
</dbReference>
<evidence type="ECO:0000256" key="1">
    <source>
        <dbReference type="ARBA" id="ARBA00004651"/>
    </source>
</evidence>
<evidence type="ECO:0000256" key="7">
    <source>
        <dbReference type="ARBA" id="ARBA00023224"/>
    </source>
</evidence>
<feature type="transmembrane region" description="Helical" evidence="8">
    <location>
        <begin position="161"/>
        <end position="179"/>
    </location>
</feature>
<keyword evidence="3 8" id="KW-0812">Transmembrane</keyword>
<gene>
    <name evidence="9" type="ORF">NQ315_013145</name>
</gene>
<evidence type="ECO:0000256" key="8">
    <source>
        <dbReference type="SAM" id="Phobius"/>
    </source>
</evidence>
<dbReference type="GO" id="GO:0005886">
    <property type="term" value="C:plasma membrane"/>
    <property type="evidence" value="ECO:0007669"/>
    <property type="project" value="UniProtKB-SubCell"/>
</dbReference>